<accession>A0A1J4MEH6</accession>
<dbReference type="EMBL" id="LRBP01000029">
    <property type="protein sequence ID" value="OII71428.1"/>
    <property type="molecule type" value="Genomic_DNA"/>
</dbReference>
<organism evidence="1 2">
    <name type="scientific">Cryptosporidium ubiquitum</name>
    <dbReference type="NCBI Taxonomy" id="857276"/>
    <lineage>
        <taxon>Eukaryota</taxon>
        <taxon>Sar</taxon>
        <taxon>Alveolata</taxon>
        <taxon>Apicomplexa</taxon>
        <taxon>Conoidasida</taxon>
        <taxon>Coccidia</taxon>
        <taxon>Eucoccidiorida</taxon>
        <taxon>Eimeriorina</taxon>
        <taxon>Cryptosporidiidae</taxon>
        <taxon>Cryptosporidium</taxon>
    </lineage>
</organism>
<dbReference type="GeneID" id="39977598"/>
<dbReference type="AlphaFoldDB" id="A0A1J4MEH6"/>
<name>A0A1J4MEH6_9CRYT</name>
<comment type="caution">
    <text evidence="1">The sequence shown here is derived from an EMBL/GenBank/DDBJ whole genome shotgun (WGS) entry which is preliminary data.</text>
</comment>
<keyword evidence="2" id="KW-1185">Reference proteome</keyword>
<sequence length="174" mass="19724">MSSFFHGYLSDSDDGCNTVKTPIVNKGGANEIDSDFGENLHKLQSEKSDHAIACFENNNETKEVDHIISKTHTELGLNNQASHKIGVRKKNKKKKNKYLNEFLEISSLESVKTLNADSIRRTTQEVKLLDPAPRIGKLSGDRELKQSVNQKRKHQITWLLNEARQIKSEFNSMS</sequence>
<evidence type="ECO:0000313" key="1">
    <source>
        <dbReference type="EMBL" id="OII71428.1"/>
    </source>
</evidence>
<proteinExistence type="predicted"/>
<dbReference type="RefSeq" id="XP_028873263.1">
    <property type="nucleotide sequence ID" value="XM_029017819.1"/>
</dbReference>
<dbReference type="VEuPathDB" id="CryptoDB:cubi_00806"/>
<protein>
    <submittedName>
        <fullName evidence="1">Uncharacterized protein</fullName>
    </submittedName>
</protein>
<gene>
    <name evidence="1" type="ORF">cubi_00806</name>
</gene>
<evidence type="ECO:0000313" key="2">
    <source>
        <dbReference type="Proteomes" id="UP000186176"/>
    </source>
</evidence>
<reference evidence="1 2" key="1">
    <citation type="submission" date="2016-10" db="EMBL/GenBank/DDBJ databases">
        <title>Reductive evolution of mitochondrial metabolism and differential evolution of invasion-related proteins in Cryptosporidium.</title>
        <authorList>
            <person name="Liu S."/>
            <person name="Roellig D.M."/>
            <person name="Guo Y."/>
            <person name="Li N."/>
            <person name="Frace M.A."/>
            <person name="Tang K."/>
            <person name="Zhang L."/>
            <person name="Feng Y."/>
            <person name="Xiao L."/>
        </authorList>
    </citation>
    <scope>NUCLEOTIDE SEQUENCE [LARGE SCALE GENOMIC DNA]</scope>
    <source>
        <strain evidence="1">39726</strain>
    </source>
</reference>
<dbReference type="OrthoDB" id="342756at2759"/>
<dbReference type="Proteomes" id="UP000186176">
    <property type="component" value="Unassembled WGS sequence"/>
</dbReference>